<evidence type="ECO:0000256" key="1">
    <source>
        <dbReference type="SAM" id="MobiDB-lite"/>
    </source>
</evidence>
<dbReference type="Proteomes" id="UP000241546">
    <property type="component" value="Unassembled WGS sequence"/>
</dbReference>
<reference evidence="3" key="1">
    <citation type="submission" date="2016-07" db="EMBL/GenBank/DDBJ databases">
        <title>Multiple horizontal gene transfer events from other fungi enriched the ability of initially mycotrophic Trichoderma (Ascomycota) to feed on dead plant biomass.</title>
        <authorList>
            <consortium name="DOE Joint Genome Institute"/>
            <person name="Atanasova L."/>
            <person name="Chenthamara K."/>
            <person name="Zhang J."/>
            <person name="Grujic M."/>
            <person name="Henrissat B."/>
            <person name="Kuo A."/>
            <person name="Aerts A."/>
            <person name="Salamov A."/>
            <person name="Lipzen A."/>
            <person name="Labutti K."/>
            <person name="Barry K."/>
            <person name="Miao Y."/>
            <person name="Rahimi M.J."/>
            <person name="Shen Q."/>
            <person name="Grigoriev I.V."/>
            <person name="Kubicek C.P."/>
            <person name="Druzhinina I.S."/>
        </authorList>
    </citation>
    <scope>NUCLEOTIDE SEQUENCE [LARGE SCALE GENOMIC DNA]</scope>
    <source>
        <strain evidence="3">TUCIM 6016</strain>
    </source>
</reference>
<keyword evidence="3" id="KW-1185">Reference proteome</keyword>
<proteinExistence type="predicted"/>
<evidence type="ECO:0000313" key="3">
    <source>
        <dbReference type="Proteomes" id="UP000241546"/>
    </source>
</evidence>
<name>A0A2T4BFJ4_9HYPO</name>
<organism evidence="2 3">
    <name type="scientific">Trichoderma citrinoviride</name>
    <dbReference type="NCBI Taxonomy" id="58853"/>
    <lineage>
        <taxon>Eukaryota</taxon>
        <taxon>Fungi</taxon>
        <taxon>Dikarya</taxon>
        <taxon>Ascomycota</taxon>
        <taxon>Pezizomycotina</taxon>
        <taxon>Sordariomycetes</taxon>
        <taxon>Hypocreomycetidae</taxon>
        <taxon>Hypocreales</taxon>
        <taxon>Hypocreaceae</taxon>
        <taxon>Trichoderma</taxon>
    </lineage>
</organism>
<dbReference type="AlphaFoldDB" id="A0A2T4BFJ4"/>
<gene>
    <name evidence="2" type="ORF">BBK36DRAFT_1139600</name>
</gene>
<dbReference type="EMBL" id="KZ680210">
    <property type="protein sequence ID" value="PTB68092.1"/>
    <property type="molecule type" value="Genomic_DNA"/>
</dbReference>
<feature type="region of interest" description="Disordered" evidence="1">
    <location>
        <begin position="140"/>
        <end position="161"/>
    </location>
</feature>
<dbReference type="RefSeq" id="XP_024751412.1">
    <property type="nucleotide sequence ID" value="XM_024893320.1"/>
</dbReference>
<dbReference type="GeneID" id="36601438"/>
<sequence>MAAALMSKPMCRNALQRRTRACGEPMEKPGPQDPGSVAVRASTCTMDASWNSVPDARFVQEAERAVLRQGQGEVAGRTFLRLKHAVLRVVRTFPQTTASRSEAGCSALHSVDPYRYSRLHRYPVLCGMRLEVIYLCSANSPGSSPASSSISDCSTPPSAAD</sequence>
<evidence type="ECO:0000313" key="2">
    <source>
        <dbReference type="EMBL" id="PTB68092.1"/>
    </source>
</evidence>
<accession>A0A2T4BFJ4</accession>
<protein>
    <submittedName>
        <fullName evidence="2">Uncharacterized protein</fullName>
    </submittedName>
</protein>